<evidence type="ECO:0000313" key="2">
    <source>
        <dbReference type="Proteomes" id="UP001178507"/>
    </source>
</evidence>
<organism evidence="1 2">
    <name type="scientific">Effrenium voratum</name>
    <dbReference type="NCBI Taxonomy" id="2562239"/>
    <lineage>
        <taxon>Eukaryota</taxon>
        <taxon>Sar</taxon>
        <taxon>Alveolata</taxon>
        <taxon>Dinophyceae</taxon>
        <taxon>Suessiales</taxon>
        <taxon>Symbiodiniaceae</taxon>
        <taxon>Effrenium</taxon>
    </lineage>
</organism>
<name>A0AA36HV76_9DINO</name>
<reference evidence="1" key="1">
    <citation type="submission" date="2023-08" db="EMBL/GenBank/DDBJ databases">
        <authorList>
            <person name="Chen Y."/>
            <person name="Shah S."/>
            <person name="Dougan E. K."/>
            <person name="Thang M."/>
            <person name="Chan C."/>
        </authorList>
    </citation>
    <scope>NUCLEOTIDE SEQUENCE</scope>
</reference>
<protein>
    <submittedName>
        <fullName evidence="1">Uncharacterized protein</fullName>
    </submittedName>
</protein>
<keyword evidence="2" id="KW-1185">Reference proteome</keyword>
<dbReference type="AlphaFoldDB" id="A0AA36HV76"/>
<evidence type="ECO:0000313" key="1">
    <source>
        <dbReference type="EMBL" id="CAJ1375971.1"/>
    </source>
</evidence>
<proteinExistence type="predicted"/>
<dbReference type="Proteomes" id="UP001178507">
    <property type="component" value="Unassembled WGS sequence"/>
</dbReference>
<comment type="caution">
    <text evidence="1">The sequence shown here is derived from an EMBL/GenBank/DDBJ whole genome shotgun (WGS) entry which is preliminary data.</text>
</comment>
<accession>A0AA36HV76</accession>
<sequence length="104" mass="12094">METPAAIMSCSLSAAMEVLAPWGLFLIRLTGPYALFVHRDEWYQELPINELDCYRRASVWGLQDIPLRFVREWFFEDVDQVLPLVWRNLSSLYRPGEGLFTLGV</sequence>
<dbReference type="EMBL" id="CAUJNA010000353">
    <property type="protein sequence ID" value="CAJ1375971.1"/>
    <property type="molecule type" value="Genomic_DNA"/>
</dbReference>
<gene>
    <name evidence="1" type="ORF">EVOR1521_LOCUS5149</name>
</gene>